<dbReference type="FunFam" id="3.40.50.720:FF:000084">
    <property type="entry name" value="Short-chain dehydrogenase reductase"/>
    <property type="match status" value="1"/>
</dbReference>
<evidence type="ECO:0008006" key="4">
    <source>
        <dbReference type="Google" id="ProtNLM"/>
    </source>
</evidence>
<dbReference type="Gene3D" id="3.40.50.720">
    <property type="entry name" value="NAD(P)-binding Rossmann-like Domain"/>
    <property type="match status" value="1"/>
</dbReference>
<dbReference type="InterPro" id="IPR020904">
    <property type="entry name" value="Sc_DH/Rdtase_CS"/>
</dbReference>
<gene>
    <name evidence="2" type="ORF">A2960_00905</name>
</gene>
<name>A0A1F6APU9_9BACT</name>
<sequence>MNKKTVLITGTSRGIGFAIRKILEKEKYVIVAPNRQELNLADKHSVEYFIHKNRNLNIDILINNAGINNPEWIQNLDDKNIEESMEVNLISPIKLIKAFVGHMIQNKWGRIVNISSIFGVVARGKQVMYAATKHGLNGVTKALALELGPYNILVNSVCPGFTNTDLVKRNSKEKNAEIACDIPLGRFAEPEEIAECVLFLISEKNTYMNGANIMIDGGFTCR</sequence>
<dbReference type="PRINTS" id="PR00081">
    <property type="entry name" value="GDHRDH"/>
</dbReference>
<comment type="similarity">
    <text evidence="1">Belongs to the short-chain dehydrogenases/reductases (SDR) family.</text>
</comment>
<dbReference type="Pfam" id="PF13561">
    <property type="entry name" value="adh_short_C2"/>
    <property type="match status" value="1"/>
</dbReference>
<dbReference type="SUPFAM" id="SSF51735">
    <property type="entry name" value="NAD(P)-binding Rossmann-fold domains"/>
    <property type="match status" value="1"/>
</dbReference>
<accession>A0A1F6APU9</accession>
<dbReference type="PRINTS" id="PR00080">
    <property type="entry name" value="SDRFAMILY"/>
</dbReference>
<dbReference type="EMBL" id="MFJR01000007">
    <property type="protein sequence ID" value="OGG26715.1"/>
    <property type="molecule type" value="Genomic_DNA"/>
</dbReference>
<reference evidence="2 3" key="1">
    <citation type="journal article" date="2016" name="Nat. Commun.">
        <title>Thousands of microbial genomes shed light on interconnected biogeochemical processes in an aquifer system.</title>
        <authorList>
            <person name="Anantharaman K."/>
            <person name="Brown C.T."/>
            <person name="Hug L.A."/>
            <person name="Sharon I."/>
            <person name="Castelle C.J."/>
            <person name="Probst A.J."/>
            <person name="Thomas B.C."/>
            <person name="Singh A."/>
            <person name="Wilkins M.J."/>
            <person name="Karaoz U."/>
            <person name="Brodie E.L."/>
            <person name="Williams K.H."/>
            <person name="Hubbard S.S."/>
            <person name="Banfield J.F."/>
        </authorList>
    </citation>
    <scope>NUCLEOTIDE SEQUENCE [LARGE SCALE GENOMIC DNA]</scope>
</reference>
<evidence type="ECO:0000313" key="2">
    <source>
        <dbReference type="EMBL" id="OGG26715.1"/>
    </source>
</evidence>
<dbReference type="InterPro" id="IPR036291">
    <property type="entry name" value="NAD(P)-bd_dom_sf"/>
</dbReference>
<dbReference type="Proteomes" id="UP000176609">
    <property type="component" value="Unassembled WGS sequence"/>
</dbReference>
<comment type="caution">
    <text evidence="2">The sequence shown here is derived from an EMBL/GenBank/DDBJ whole genome shotgun (WGS) entry which is preliminary data.</text>
</comment>
<dbReference type="AlphaFoldDB" id="A0A1F6APU9"/>
<dbReference type="InterPro" id="IPR002347">
    <property type="entry name" value="SDR_fam"/>
</dbReference>
<organism evidence="2 3">
    <name type="scientific">Candidatus Gottesmanbacteria bacterium RIFCSPLOWO2_01_FULL_39_12b</name>
    <dbReference type="NCBI Taxonomy" id="1798388"/>
    <lineage>
        <taxon>Bacteria</taxon>
        <taxon>Candidatus Gottesmaniibacteriota</taxon>
    </lineage>
</organism>
<proteinExistence type="inferred from homology"/>
<dbReference type="CDD" id="cd05233">
    <property type="entry name" value="SDR_c"/>
    <property type="match status" value="1"/>
</dbReference>
<dbReference type="InterPro" id="IPR050259">
    <property type="entry name" value="SDR"/>
</dbReference>
<dbReference type="PANTHER" id="PTHR42879">
    <property type="entry name" value="3-OXOACYL-(ACYL-CARRIER-PROTEIN) REDUCTASE"/>
    <property type="match status" value="1"/>
</dbReference>
<evidence type="ECO:0000256" key="1">
    <source>
        <dbReference type="ARBA" id="ARBA00006484"/>
    </source>
</evidence>
<dbReference type="PROSITE" id="PS00061">
    <property type="entry name" value="ADH_SHORT"/>
    <property type="match status" value="1"/>
</dbReference>
<protein>
    <recommendedName>
        <fullName evidence="4">Short-chain dehydrogenase</fullName>
    </recommendedName>
</protein>
<dbReference type="GO" id="GO:0032787">
    <property type="term" value="P:monocarboxylic acid metabolic process"/>
    <property type="evidence" value="ECO:0007669"/>
    <property type="project" value="UniProtKB-ARBA"/>
</dbReference>
<evidence type="ECO:0000313" key="3">
    <source>
        <dbReference type="Proteomes" id="UP000176609"/>
    </source>
</evidence>